<evidence type="ECO:0000313" key="3">
    <source>
        <dbReference type="Proteomes" id="UP000221369"/>
    </source>
</evidence>
<comment type="caution">
    <text evidence="2">The sequence shown here is derived from an EMBL/GenBank/DDBJ whole genome shotgun (WGS) entry which is preliminary data.</text>
</comment>
<sequence length="123" mass="13696">MLIQIILVIGVIAVGIFFTRPTGSDSHLALRRLFLGFFVFVAILSIIFPTWLTWFANLIGVGRGADLLLYALVLAFLVFVSTTYRRNVQINRRITQLARQITLAKAAIDDVEAGEDNQKKSDG</sequence>
<keyword evidence="1" id="KW-0472">Membrane</keyword>
<evidence type="ECO:0000313" key="2">
    <source>
        <dbReference type="EMBL" id="PFG31897.1"/>
    </source>
</evidence>
<feature type="transmembrane region" description="Helical" evidence="1">
    <location>
        <begin position="6"/>
        <end position="22"/>
    </location>
</feature>
<feature type="transmembrane region" description="Helical" evidence="1">
    <location>
        <begin position="67"/>
        <end position="84"/>
    </location>
</feature>
<dbReference type="Proteomes" id="UP000221369">
    <property type="component" value="Unassembled WGS sequence"/>
</dbReference>
<keyword evidence="3" id="KW-1185">Reference proteome</keyword>
<dbReference type="RefSeq" id="WP_098408848.1">
    <property type="nucleotide sequence ID" value="NZ_PDJE01000001.1"/>
</dbReference>
<dbReference type="AlphaFoldDB" id="A0A2A9DYL0"/>
<dbReference type="Pfam" id="PF10066">
    <property type="entry name" value="DUF2304"/>
    <property type="match status" value="1"/>
</dbReference>
<gene>
    <name evidence="2" type="ORF">ATJ78_2879</name>
</gene>
<organism evidence="2 3">
    <name type="scientific">Paramicrobacterium agarici</name>
    <dbReference type="NCBI Taxonomy" id="630514"/>
    <lineage>
        <taxon>Bacteria</taxon>
        <taxon>Bacillati</taxon>
        <taxon>Actinomycetota</taxon>
        <taxon>Actinomycetes</taxon>
        <taxon>Micrococcales</taxon>
        <taxon>Microbacteriaceae</taxon>
        <taxon>Paramicrobacterium</taxon>
    </lineage>
</organism>
<keyword evidence="1" id="KW-0812">Transmembrane</keyword>
<feature type="transmembrane region" description="Helical" evidence="1">
    <location>
        <begin position="34"/>
        <end position="55"/>
    </location>
</feature>
<name>A0A2A9DYL0_9MICO</name>
<reference evidence="2 3" key="1">
    <citation type="submission" date="2017-10" db="EMBL/GenBank/DDBJ databases">
        <title>Sequencing the genomes of 1000 actinobacteria strains.</title>
        <authorList>
            <person name="Klenk H.-P."/>
        </authorList>
    </citation>
    <scope>NUCLEOTIDE SEQUENCE [LARGE SCALE GENOMIC DNA]</scope>
    <source>
        <strain evidence="2 3">DSM 21798</strain>
    </source>
</reference>
<proteinExistence type="predicted"/>
<protein>
    <recommendedName>
        <fullName evidence="4">DUF2304 domain-containing protein</fullName>
    </recommendedName>
</protein>
<keyword evidence="1" id="KW-1133">Transmembrane helix</keyword>
<evidence type="ECO:0000256" key="1">
    <source>
        <dbReference type="SAM" id="Phobius"/>
    </source>
</evidence>
<dbReference type="InterPro" id="IPR019277">
    <property type="entry name" value="DUF2304"/>
</dbReference>
<accession>A0A2A9DYL0</accession>
<evidence type="ECO:0008006" key="4">
    <source>
        <dbReference type="Google" id="ProtNLM"/>
    </source>
</evidence>
<dbReference type="EMBL" id="PDJE01000001">
    <property type="protein sequence ID" value="PFG31897.1"/>
    <property type="molecule type" value="Genomic_DNA"/>
</dbReference>